<keyword evidence="2 7" id="KW-0812">Transmembrane</keyword>
<comment type="subcellular location">
    <subcellularLocation>
        <location evidence="7">Cell membrane</location>
        <topology evidence="7">Single-pass membrane protein</topology>
    </subcellularLocation>
</comment>
<evidence type="ECO:0000313" key="9">
    <source>
        <dbReference type="Proteomes" id="UP001165427"/>
    </source>
</evidence>
<dbReference type="CDD" id="cd08010">
    <property type="entry name" value="MltG_like"/>
    <property type="match status" value="1"/>
</dbReference>
<dbReference type="GO" id="GO:0005886">
    <property type="term" value="C:plasma membrane"/>
    <property type="evidence" value="ECO:0007669"/>
    <property type="project" value="UniProtKB-SubCell"/>
</dbReference>
<keyword evidence="3 7" id="KW-1133">Transmembrane helix</keyword>
<reference evidence="8" key="1">
    <citation type="submission" date="2022-04" db="EMBL/GenBank/DDBJ databases">
        <title>Desulfatitalea alkaliphila sp. nov., a novel anaerobic sulfate-reducing bacterium isolated from terrestrial mud volcano, Taman Peninsula, Russia.</title>
        <authorList>
            <person name="Khomyakova M.A."/>
            <person name="Merkel A.Y."/>
            <person name="Slobodkin A.I."/>
        </authorList>
    </citation>
    <scope>NUCLEOTIDE SEQUENCE</scope>
    <source>
        <strain evidence="8">M08but</strain>
    </source>
</reference>
<evidence type="ECO:0000256" key="1">
    <source>
        <dbReference type="ARBA" id="ARBA00022475"/>
    </source>
</evidence>
<keyword evidence="1 7" id="KW-1003">Cell membrane</keyword>
<feature type="transmembrane region" description="Helical" evidence="7">
    <location>
        <begin position="12"/>
        <end position="33"/>
    </location>
</feature>
<keyword evidence="4 7" id="KW-0472">Membrane</keyword>
<keyword evidence="9" id="KW-1185">Reference proteome</keyword>
<dbReference type="GO" id="GO:0008932">
    <property type="term" value="F:lytic endotransglycosylase activity"/>
    <property type="evidence" value="ECO:0007669"/>
    <property type="project" value="UniProtKB-UniRule"/>
</dbReference>
<sequence>MVNQRFLNNVKFLIRFLIALVLIIVAVAVWAWVDLQQFTHRPAGTDPTPIVIEVPPGASFHNFAAQLHRKGVIVSPVRFKILARLKQDDKRLKAGEYGLAATMTPAEVLDTVVNAKVLLHRLTIPEGFTIEQIAAEIDRIGITDAKAFKELVYDPQVVAAMDLEGPSLEGYLFPDTYYFPRRIEPKALVATMVNKFKSQFSDVWHARAKELNLSLLELVTLAAMIEKETGHPSERHLIASVFHNRIQRNMRLESDPTAVYGIAEFEGPITPHHLQTDSPYNTYRIRGLPLGPIANPGRAALEAALYPAESNYLFFVSKKDGSHHFSATYAEHNAAIRKYLRGNR</sequence>
<evidence type="ECO:0000256" key="2">
    <source>
        <dbReference type="ARBA" id="ARBA00022692"/>
    </source>
</evidence>
<keyword evidence="5 7" id="KW-0456">Lyase</keyword>
<dbReference type="NCBIfam" id="TIGR00247">
    <property type="entry name" value="endolytic transglycosylase MltG"/>
    <property type="match status" value="1"/>
</dbReference>
<dbReference type="PANTHER" id="PTHR30518">
    <property type="entry name" value="ENDOLYTIC MUREIN TRANSGLYCOSYLASE"/>
    <property type="match status" value="1"/>
</dbReference>
<comment type="function">
    <text evidence="7">Functions as a peptidoglycan terminase that cleaves nascent peptidoglycan strands endolytically to terminate their elongation.</text>
</comment>
<evidence type="ECO:0000256" key="7">
    <source>
        <dbReference type="HAMAP-Rule" id="MF_02065"/>
    </source>
</evidence>
<dbReference type="PANTHER" id="PTHR30518:SF2">
    <property type="entry name" value="ENDOLYTIC MUREIN TRANSGLYCOSYLASE"/>
    <property type="match status" value="1"/>
</dbReference>
<name>A0AA41R7G8_9BACT</name>
<evidence type="ECO:0000256" key="6">
    <source>
        <dbReference type="ARBA" id="ARBA00023316"/>
    </source>
</evidence>
<dbReference type="GO" id="GO:0071555">
    <property type="term" value="P:cell wall organization"/>
    <property type="evidence" value="ECO:0007669"/>
    <property type="project" value="UniProtKB-KW"/>
</dbReference>
<comment type="caution">
    <text evidence="8">The sequence shown here is derived from an EMBL/GenBank/DDBJ whole genome shotgun (WGS) entry which is preliminary data.</text>
</comment>
<dbReference type="HAMAP" id="MF_02065">
    <property type="entry name" value="MltG"/>
    <property type="match status" value="1"/>
</dbReference>
<organism evidence="8 9">
    <name type="scientific">Desulfatitalea alkaliphila</name>
    <dbReference type="NCBI Taxonomy" id="2929485"/>
    <lineage>
        <taxon>Bacteria</taxon>
        <taxon>Pseudomonadati</taxon>
        <taxon>Thermodesulfobacteriota</taxon>
        <taxon>Desulfobacteria</taxon>
        <taxon>Desulfobacterales</taxon>
        <taxon>Desulfosarcinaceae</taxon>
        <taxon>Desulfatitalea</taxon>
    </lineage>
</organism>
<dbReference type="InterPro" id="IPR003770">
    <property type="entry name" value="MLTG-like"/>
</dbReference>
<dbReference type="GO" id="GO:0009252">
    <property type="term" value="P:peptidoglycan biosynthetic process"/>
    <property type="evidence" value="ECO:0007669"/>
    <property type="project" value="UniProtKB-UniRule"/>
</dbReference>
<keyword evidence="6 7" id="KW-0961">Cell wall biogenesis/degradation</keyword>
<proteinExistence type="inferred from homology"/>
<evidence type="ECO:0000256" key="5">
    <source>
        <dbReference type="ARBA" id="ARBA00023239"/>
    </source>
</evidence>
<dbReference type="AlphaFoldDB" id="A0AA41R7G8"/>
<evidence type="ECO:0000256" key="4">
    <source>
        <dbReference type="ARBA" id="ARBA00023136"/>
    </source>
</evidence>
<dbReference type="Proteomes" id="UP001165427">
    <property type="component" value="Unassembled WGS sequence"/>
</dbReference>
<accession>A0AA41R7G8</accession>
<dbReference type="EC" id="4.2.2.29" evidence="7"/>
<feature type="site" description="Important for catalytic activity" evidence="7">
    <location>
        <position position="228"/>
    </location>
</feature>
<dbReference type="Pfam" id="PF02618">
    <property type="entry name" value="YceG"/>
    <property type="match status" value="1"/>
</dbReference>
<comment type="similarity">
    <text evidence="7">Belongs to the transglycosylase MltG family.</text>
</comment>
<evidence type="ECO:0000256" key="3">
    <source>
        <dbReference type="ARBA" id="ARBA00022989"/>
    </source>
</evidence>
<dbReference type="Gene3D" id="3.30.160.60">
    <property type="entry name" value="Classic Zinc Finger"/>
    <property type="match status" value="1"/>
</dbReference>
<dbReference type="Gene3D" id="3.30.1490.480">
    <property type="entry name" value="Endolytic murein transglycosylase"/>
    <property type="match status" value="1"/>
</dbReference>
<comment type="catalytic activity">
    <reaction evidence="7">
        <text>a peptidoglycan chain = a peptidoglycan chain with N-acetyl-1,6-anhydromuramyl-[peptide] at the reducing end + a peptidoglycan chain with N-acetylglucosamine at the non-reducing end.</text>
        <dbReference type="EC" id="4.2.2.29"/>
    </reaction>
</comment>
<protein>
    <recommendedName>
        <fullName evidence="7">Endolytic murein transglycosylase</fullName>
        <ecNumber evidence="7">4.2.2.29</ecNumber>
    </recommendedName>
    <alternativeName>
        <fullName evidence="7">Peptidoglycan lytic transglycosylase</fullName>
    </alternativeName>
    <alternativeName>
        <fullName evidence="7">Peptidoglycan polymerization terminase</fullName>
    </alternativeName>
</protein>
<evidence type="ECO:0000313" key="8">
    <source>
        <dbReference type="EMBL" id="MCJ8502376.1"/>
    </source>
</evidence>
<dbReference type="RefSeq" id="WP_246913080.1">
    <property type="nucleotide sequence ID" value="NZ_JALJRB010000025.1"/>
</dbReference>
<dbReference type="EMBL" id="JALJRB010000025">
    <property type="protein sequence ID" value="MCJ8502376.1"/>
    <property type="molecule type" value="Genomic_DNA"/>
</dbReference>
<gene>
    <name evidence="7 8" type="primary">mltG</name>
    <name evidence="8" type="ORF">MRX98_17470</name>
</gene>